<dbReference type="EMBL" id="CP001110">
    <property type="protein sequence ID" value="ACF43907.1"/>
    <property type="molecule type" value="Genomic_DNA"/>
</dbReference>
<sequence length="121" mass="13483">MQLTAKLAAILPEQSGTGKNGTWKKQDIIVETDGQYPKKICISLWGEKYDRNLLKVGSRLTISFDIESREFNGKWYTDVKGWKVEGVNDGGASYAQDAPSYAPPAYEREGESVISNDDCPF</sequence>
<dbReference type="RefSeq" id="WP_012508394.1">
    <property type="nucleotide sequence ID" value="NC_011060.1"/>
</dbReference>
<dbReference type="STRING" id="324925.Ppha_1671"/>
<evidence type="ECO:0000313" key="2">
    <source>
        <dbReference type="EMBL" id="ACF43907.1"/>
    </source>
</evidence>
<proteinExistence type="predicted"/>
<dbReference type="OrthoDB" id="598142at2"/>
<reference evidence="2 3" key="1">
    <citation type="submission" date="2008-06" db="EMBL/GenBank/DDBJ databases">
        <title>Complete sequence of Pelodictyon phaeoclathratiforme BU-1.</title>
        <authorList>
            <consortium name="US DOE Joint Genome Institute"/>
            <person name="Lucas S."/>
            <person name="Copeland A."/>
            <person name="Lapidus A."/>
            <person name="Glavina del Rio T."/>
            <person name="Dalin E."/>
            <person name="Tice H."/>
            <person name="Bruce D."/>
            <person name="Goodwin L."/>
            <person name="Pitluck S."/>
            <person name="Schmutz J."/>
            <person name="Larimer F."/>
            <person name="Land M."/>
            <person name="Hauser L."/>
            <person name="Kyrpides N."/>
            <person name="Mikhailova N."/>
            <person name="Liu Z."/>
            <person name="Li T."/>
            <person name="Zhao F."/>
            <person name="Overmann J."/>
            <person name="Bryant D.A."/>
            <person name="Richardson P."/>
        </authorList>
    </citation>
    <scope>NUCLEOTIDE SEQUENCE [LARGE SCALE GENOMIC DNA]</scope>
    <source>
        <strain evidence="3">DSM 5477 / BU-1</strain>
    </source>
</reference>
<dbReference type="InterPro" id="IPR021474">
    <property type="entry name" value="DUF3127"/>
</dbReference>
<feature type="region of interest" description="Disordered" evidence="1">
    <location>
        <begin position="98"/>
        <end position="121"/>
    </location>
</feature>
<evidence type="ECO:0008006" key="4">
    <source>
        <dbReference type="Google" id="ProtNLM"/>
    </source>
</evidence>
<name>B4SAW1_PELPB</name>
<protein>
    <recommendedName>
        <fullName evidence="4">DUF3127 domain-containing protein</fullName>
    </recommendedName>
</protein>
<organism evidence="2 3">
    <name type="scientific">Pelodictyon phaeoclathratiforme (strain DSM 5477 / BU-1)</name>
    <dbReference type="NCBI Taxonomy" id="324925"/>
    <lineage>
        <taxon>Bacteria</taxon>
        <taxon>Pseudomonadati</taxon>
        <taxon>Chlorobiota</taxon>
        <taxon>Chlorobiia</taxon>
        <taxon>Chlorobiales</taxon>
        <taxon>Chlorobiaceae</taxon>
        <taxon>Chlorobium/Pelodictyon group</taxon>
        <taxon>Pelodictyon</taxon>
    </lineage>
</organism>
<dbReference type="eggNOG" id="ENOG5032SXV">
    <property type="taxonomic scope" value="Bacteria"/>
</dbReference>
<keyword evidence="3" id="KW-1185">Reference proteome</keyword>
<evidence type="ECO:0000256" key="1">
    <source>
        <dbReference type="SAM" id="MobiDB-lite"/>
    </source>
</evidence>
<gene>
    <name evidence="2" type="ordered locus">Ppha_1671</name>
</gene>
<dbReference type="Pfam" id="PF11325">
    <property type="entry name" value="DUF3127"/>
    <property type="match status" value="1"/>
</dbReference>
<evidence type="ECO:0000313" key="3">
    <source>
        <dbReference type="Proteomes" id="UP000002724"/>
    </source>
</evidence>
<accession>B4SAW1</accession>
<dbReference type="AlphaFoldDB" id="B4SAW1"/>
<dbReference type="Proteomes" id="UP000002724">
    <property type="component" value="Chromosome"/>
</dbReference>
<dbReference type="KEGG" id="pph:Ppha_1671"/>
<dbReference type="HOGENOM" id="CLU_109792_1_1_10"/>